<dbReference type="Gene3D" id="3.40.50.300">
    <property type="entry name" value="P-loop containing nucleotide triphosphate hydrolases"/>
    <property type="match status" value="1"/>
</dbReference>
<evidence type="ECO:0000256" key="1">
    <source>
        <dbReference type="SAM" id="Phobius"/>
    </source>
</evidence>
<proteinExistence type="predicted"/>
<name>A0A8J9SIP1_PHATR</name>
<sequence>MRMRHRVFLVVTLCTVCAIWHVWYGFFIPTGMTNSSNGDSTEMPFKSTPPKVSNVQGIGTFSTIESPNTFDGVVARVFTPYNHPFPCFHPTDNQTTGRWPGRHPPLEQGPTQNGFLYVKVPKTGSSSGAGVHLRIARNVARRSPSYNFDICKARCRHGKAHPHGNLRLAQRDVNASFVWTLVREPTQRAVSSFFHFQVARRAIEPTDDNFVRYLPRGHVTINYLSPREYHYRKGYNPIEYANEILLHYDFIGLTERIDESLVVLSMLLDLPLTDILSVSAKRNGGYDDGASQNTCFKIPPSFVSPGMQRHFASGAWRNLTRPEVALFQAVNRSLDLTMDALGRSAVQARLVRYRQAMAMVNERCTADTVKLPCTKDGVRREDVDVDCFFQDLACGMDCLDRVAAEIDL</sequence>
<dbReference type="InterPro" id="IPR027417">
    <property type="entry name" value="P-loop_NTPase"/>
</dbReference>
<dbReference type="Proteomes" id="UP000836788">
    <property type="component" value="Chromosome 9"/>
</dbReference>
<keyword evidence="1" id="KW-0472">Membrane</keyword>
<keyword evidence="1" id="KW-0812">Transmembrane</keyword>
<evidence type="ECO:0000313" key="2">
    <source>
        <dbReference type="EMBL" id="CAG9294719.1"/>
    </source>
</evidence>
<reference evidence="2" key="1">
    <citation type="submission" date="2022-02" db="EMBL/GenBank/DDBJ databases">
        <authorList>
            <person name="Giguere J D."/>
        </authorList>
    </citation>
    <scope>NUCLEOTIDE SEQUENCE</scope>
    <source>
        <strain evidence="2">CCAP 1055/1</strain>
    </source>
</reference>
<accession>A0A8J9SIP1</accession>
<organism evidence="2">
    <name type="scientific">Phaeodactylum tricornutum</name>
    <name type="common">Diatom</name>
    <dbReference type="NCBI Taxonomy" id="2850"/>
    <lineage>
        <taxon>Eukaryota</taxon>
        <taxon>Sar</taxon>
        <taxon>Stramenopiles</taxon>
        <taxon>Ochrophyta</taxon>
        <taxon>Bacillariophyta</taxon>
        <taxon>Bacillariophyceae</taxon>
        <taxon>Bacillariophycidae</taxon>
        <taxon>Naviculales</taxon>
        <taxon>Phaeodactylaceae</taxon>
        <taxon>Phaeodactylum</taxon>
    </lineage>
</organism>
<gene>
    <name evidence="2" type="ORF">PTTT1_LOCUS55604</name>
</gene>
<dbReference type="EMBL" id="OU594950">
    <property type="protein sequence ID" value="CAG9294719.1"/>
    <property type="molecule type" value="Genomic_DNA"/>
</dbReference>
<feature type="transmembrane region" description="Helical" evidence="1">
    <location>
        <begin position="7"/>
        <end position="27"/>
    </location>
</feature>
<protein>
    <submittedName>
        <fullName evidence="2">Uncharacterized protein</fullName>
    </submittedName>
</protein>
<keyword evidence="1" id="KW-1133">Transmembrane helix</keyword>
<dbReference type="AlphaFoldDB" id="A0A8J9SIP1"/>